<dbReference type="Proteomes" id="UP000604066">
    <property type="component" value="Unassembled WGS sequence"/>
</dbReference>
<sequence length="259" mass="29739">MKVAIVGGGFAGLLTACLLEKKKIDYLLFEEKRIWGKSFSYPALILKRDYQKLPKNIKKLLPKPSSFASNAQVFWHGNIGQGLENKLISYLPSKKVKLFSPVDILSLKNKFDLIINATGNPLNTRKVGLWQDWGTMHFRAGFYTTLMNPPEKFFKKIPGNHPGFILNMPIDRQSGVLVMGIQGITFRTLPFYWDFVLVKDSFNVHFVEINDWMQNFGLARPFNFQNIFFVGLSGISSPRWYRNDYFAILSVLKALDFLL</sequence>
<evidence type="ECO:0008006" key="3">
    <source>
        <dbReference type="Google" id="ProtNLM"/>
    </source>
</evidence>
<reference evidence="1 2" key="1">
    <citation type="submission" date="2020-07" db="EMBL/GenBank/DDBJ databases">
        <title>Genomic Encyclopedia of Type Strains, Phase III (KMG-III): the genomes of soil and plant-associated and newly described type strains.</title>
        <authorList>
            <person name="Whitman W."/>
        </authorList>
    </citation>
    <scope>NUCLEOTIDE SEQUENCE [LARGE SCALE GENOMIC DNA]</scope>
    <source>
        <strain evidence="1 2">DSM 11255</strain>
    </source>
</reference>
<keyword evidence="2" id="KW-1185">Reference proteome</keyword>
<dbReference type="Pfam" id="PF13450">
    <property type="entry name" value="NAD_binding_8"/>
    <property type="match status" value="1"/>
</dbReference>
<dbReference type="PROSITE" id="PS51257">
    <property type="entry name" value="PROKAR_LIPOPROTEIN"/>
    <property type="match status" value="1"/>
</dbReference>
<dbReference type="Gene3D" id="3.50.50.60">
    <property type="entry name" value="FAD/NAD(P)-binding domain"/>
    <property type="match status" value="1"/>
</dbReference>
<dbReference type="InterPro" id="IPR036188">
    <property type="entry name" value="FAD/NAD-bd_sf"/>
</dbReference>
<dbReference type="RefSeq" id="WP_028053029.1">
    <property type="nucleotide sequence ID" value="NZ_JACCBS010000003.1"/>
</dbReference>
<dbReference type="SUPFAM" id="SSF51905">
    <property type="entry name" value="FAD/NAD(P)-binding domain"/>
    <property type="match status" value="1"/>
</dbReference>
<organism evidence="1 2">
    <name type="scientific">Carboxydothermus ferrireducens DSM 11255</name>
    <dbReference type="NCBI Taxonomy" id="1119529"/>
    <lineage>
        <taxon>Bacteria</taxon>
        <taxon>Bacillati</taxon>
        <taxon>Bacillota</taxon>
        <taxon>Clostridia</taxon>
        <taxon>Thermoanaerobacterales</taxon>
        <taxon>Thermoanaerobacteraceae</taxon>
        <taxon>Carboxydothermus</taxon>
    </lineage>
</organism>
<evidence type="ECO:0000313" key="1">
    <source>
        <dbReference type="EMBL" id="NYE58172.1"/>
    </source>
</evidence>
<proteinExistence type="predicted"/>
<accession>A0ABX2RAG9</accession>
<protein>
    <recommendedName>
        <fullName evidence="3">NAD(P)-binding Rossmann-like domain-containing protein</fullName>
    </recommendedName>
</protein>
<dbReference type="EMBL" id="JACCBS010000003">
    <property type="protein sequence ID" value="NYE58172.1"/>
    <property type="molecule type" value="Genomic_DNA"/>
</dbReference>
<gene>
    <name evidence="1" type="ORF">HDG70_001923</name>
</gene>
<comment type="caution">
    <text evidence="1">The sequence shown here is derived from an EMBL/GenBank/DDBJ whole genome shotgun (WGS) entry which is preliminary data.</text>
</comment>
<evidence type="ECO:0000313" key="2">
    <source>
        <dbReference type="Proteomes" id="UP000604066"/>
    </source>
</evidence>
<name>A0ABX2RAG9_9THEO</name>